<dbReference type="Gene3D" id="3.30.565.10">
    <property type="entry name" value="Histidine kinase-like ATPase, C-terminal domain"/>
    <property type="match status" value="1"/>
</dbReference>
<dbReference type="InterPro" id="IPR036890">
    <property type="entry name" value="HATPase_C_sf"/>
</dbReference>
<dbReference type="PANTHER" id="PTHR44688">
    <property type="entry name" value="DNA-BINDING TRANSCRIPTIONAL ACTIVATOR DEVR_DOSR"/>
    <property type="match status" value="1"/>
</dbReference>
<accession>A0A0B5F3P8</accession>
<dbReference type="SMART" id="SM00421">
    <property type="entry name" value="HTH_LUXR"/>
    <property type="match status" value="1"/>
</dbReference>
<evidence type="ECO:0000313" key="6">
    <source>
        <dbReference type="EMBL" id="AJE86215.1"/>
    </source>
</evidence>
<evidence type="ECO:0000256" key="1">
    <source>
        <dbReference type="ARBA" id="ARBA00023015"/>
    </source>
</evidence>
<feature type="region of interest" description="Disordered" evidence="4">
    <location>
        <begin position="1"/>
        <end position="29"/>
    </location>
</feature>
<dbReference type="GO" id="GO:0003677">
    <property type="term" value="F:DNA binding"/>
    <property type="evidence" value="ECO:0007669"/>
    <property type="project" value="UniProtKB-KW"/>
</dbReference>
<dbReference type="EMBL" id="CP010519">
    <property type="protein sequence ID" value="AJE86215.1"/>
    <property type="molecule type" value="Genomic_DNA"/>
</dbReference>
<sequence>MDHAEESAARAEESAAGPEGVGTGRVPVPDWTDPAAVLAAATRVLRAPLGGTLGRLSSELGALVPHRAAAALSGYCAHSPLKTAGDRELAARVTGSELGRLAATVPVDRPWQGAAQLAGEERRVLAVASREAGGAGALLVLAEVSGEPLPAPVLRLVQRLWDLVTARELGRALAPEPAQLGRSRAAASERGRVMAELAAAHSATLTGLLTTLRAPALGDGQARAAATELALSALLALRSYAEWDRGLSEESLGEAFARSAAELRPLLRFGNVRLELRAPEPDRTVPSDLAHTAGAATRATVLAMLEQDGVRRLRLRWHTAADRLRVVVRDDGPGTLDADSLGAHRVGELLDALGGTLTVDAEPGWGTTVTAALPLGPLTAPAPGPLAELHPRELEVLGLLTRGLRNRAIAAELHISESTVKFHVANILGKLGAASRGEAAALAREAGV</sequence>
<dbReference type="AlphaFoldDB" id="A0A0B5F3P8"/>
<dbReference type="GO" id="GO:0006355">
    <property type="term" value="P:regulation of DNA-templated transcription"/>
    <property type="evidence" value="ECO:0007669"/>
    <property type="project" value="InterPro"/>
</dbReference>
<dbReference type="PROSITE" id="PS50043">
    <property type="entry name" value="HTH_LUXR_2"/>
    <property type="match status" value="1"/>
</dbReference>
<organism evidence="6 7">
    <name type="scientific">Streptomyces albus (strain ATCC 21838 / DSM 41398 / FERM P-419 / JCM 4703 / NBRC 107858)</name>
    <dbReference type="NCBI Taxonomy" id="1081613"/>
    <lineage>
        <taxon>Bacteria</taxon>
        <taxon>Bacillati</taxon>
        <taxon>Actinomycetota</taxon>
        <taxon>Actinomycetes</taxon>
        <taxon>Kitasatosporales</taxon>
        <taxon>Streptomycetaceae</taxon>
        <taxon>Streptomyces</taxon>
    </lineage>
</organism>
<name>A0A0B5F3P8_STRA4</name>
<evidence type="ECO:0000259" key="5">
    <source>
        <dbReference type="PROSITE" id="PS50043"/>
    </source>
</evidence>
<dbReference type="InterPro" id="IPR000792">
    <property type="entry name" value="Tscrpt_reg_LuxR_C"/>
</dbReference>
<dbReference type="SUPFAM" id="SSF55874">
    <property type="entry name" value="ATPase domain of HSP90 chaperone/DNA topoisomerase II/histidine kinase"/>
    <property type="match status" value="1"/>
</dbReference>
<evidence type="ECO:0000256" key="3">
    <source>
        <dbReference type="ARBA" id="ARBA00023163"/>
    </source>
</evidence>
<gene>
    <name evidence="6" type="ORF">SLNWT_5839</name>
</gene>
<evidence type="ECO:0000313" key="7">
    <source>
        <dbReference type="Proteomes" id="UP000031523"/>
    </source>
</evidence>
<evidence type="ECO:0000256" key="4">
    <source>
        <dbReference type="SAM" id="MobiDB-lite"/>
    </source>
</evidence>
<keyword evidence="2" id="KW-0238">DNA-binding</keyword>
<dbReference type="Pfam" id="PF00196">
    <property type="entry name" value="GerE"/>
    <property type="match status" value="1"/>
</dbReference>
<dbReference type="KEGG" id="sals:SLNWT_5839"/>
<dbReference type="SUPFAM" id="SSF46894">
    <property type="entry name" value="C-terminal effector domain of the bipartite response regulators"/>
    <property type="match status" value="1"/>
</dbReference>
<dbReference type="Proteomes" id="UP000031523">
    <property type="component" value="Chromosome"/>
</dbReference>
<dbReference type="CDD" id="cd06170">
    <property type="entry name" value="LuxR_C_like"/>
    <property type="match status" value="1"/>
</dbReference>
<feature type="domain" description="HTH luxR-type" evidence="5">
    <location>
        <begin position="382"/>
        <end position="447"/>
    </location>
</feature>
<proteinExistence type="predicted"/>
<dbReference type="PANTHER" id="PTHR44688:SF25">
    <property type="entry name" value="HTH LUXR-TYPE DOMAIN-CONTAINING PROTEIN"/>
    <property type="match status" value="1"/>
</dbReference>
<evidence type="ECO:0000256" key="2">
    <source>
        <dbReference type="ARBA" id="ARBA00023125"/>
    </source>
</evidence>
<reference evidence="6 7" key="1">
    <citation type="submission" date="2015-01" db="EMBL/GenBank/DDBJ databases">
        <title>Enhanced salinomycin production by adjusting the supply of polyketide extender units in Streptomyce albus DSM 41398.</title>
        <authorList>
            <person name="Lu C."/>
        </authorList>
    </citation>
    <scope>NUCLEOTIDE SEQUENCE [LARGE SCALE GENOMIC DNA]</scope>
    <source>
        <strain evidence="7">ATCC 21838 / DSM 41398 / FERM P-419 / JCM 4703 / NBRC 107858</strain>
    </source>
</reference>
<feature type="compositionally biased region" description="Basic and acidic residues" evidence="4">
    <location>
        <begin position="1"/>
        <end position="13"/>
    </location>
</feature>
<protein>
    <submittedName>
        <fullName evidence="6">LuxR family transcriptional regulator</fullName>
    </submittedName>
</protein>
<dbReference type="Gene3D" id="1.10.10.10">
    <property type="entry name" value="Winged helix-like DNA-binding domain superfamily/Winged helix DNA-binding domain"/>
    <property type="match status" value="1"/>
</dbReference>
<keyword evidence="7" id="KW-1185">Reference proteome</keyword>
<dbReference type="PROSITE" id="PS00622">
    <property type="entry name" value="HTH_LUXR_1"/>
    <property type="match status" value="1"/>
</dbReference>
<dbReference type="PRINTS" id="PR00038">
    <property type="entry name" value="HTHLUXR"/>
</dbReference>
<keyword evidence="3" id="KW-0804">Transcription</keyword>
<dbReference type="InterPro" id="IPR036388">
    <property type="entry name" value="WH-like_DNA-bd_sf"/>
</dbReference>
<dbReference type="InterPro" id="IPR016032">
    <property type="entry name" value="Sig_transdc_resp-reg_C-effctor"/>
</dbReference>
<keyword evidence="1" id="KW-0805">Transcription regulation</keyword>